<dbReference type="EMBL" id="CM007895">
    <property type="protein sequence ID" value="OTG23553.1"/>
    <property type="molecule type" value="Genomic_DNA"/>
</dbReference>
<gene>
    <name evidence="4" type="ORF">HannXRQ_Chr06g0183811</name>
    <name evidence="3" type="ORF">HanXRQr2_Chr13g0575891</name>
</gene>
<reference evidence="3" key="3">
    <citation type="submission" date="2020-06" db="EMBL/GenBank/DDBJ databases">
        <title>Helianthus annuus Genome sequencing and assembly Release 2.</title>
        <authorList>
            <person name="Gouzy J."/>
            <person name="Langlade N."/>
            <person name="Munos S."/>
        </authorList>
    </citation>
    <scope>NUCLEOTIDE SEQUENCE</scope>
    <source>
        <tissue evidence="3">Leaves</tissue>
    </source>
</reference>
<accession>A0A251UKH2</accession>
<dbReference type="GO" id="GO:0009737">
    <property type="term" value="P:response to abscisic acid"/>
    <property type="evidence" value="ECO:0007669"/>
    <property type="project" value="InterPro"/>
</dbReference>
<dbReference type="InterPro" id="IPR037491">
    <property type="entry name" value="LTI78/LTI65"/>
</dbReference>
<sequence>MESQLHRRDYLHPVGEHKDEAQTLNDSAVVRSGLVEPTVMGAPVLAEDLYATHSDILDTPVRSFAQWEDEEKRGAPPPLSPVYETHLTDMPHGGHHTYGGEVNREQLKGSIGKHTFYEEEKEEERPRPPSTGVFGAHMTHFVPVGDRGDEDFDRDERMGTGKPTRMEEEMSVPNPATAGSLRSTDTGEKDVGINEVLHSLNIMKVFDEHEHDTKPLESDKHEPHKPHEPKAYTGSHDQFAPEPVENPPLDTIAANPSNPNSSYTQRISSATSAIADKASAVKDSIVSKLSLSGEDRSDASTTSPKTNTKSSFPTVFSHKVADTLSSTLGPVYEKVAAAGTTASSKMQRHGHDDTTGSPKTVKEYLVDTFTPGDDDKILSEAITRVFQMGNGKQPQEGTTTTTYEVEVMRDEGERRLQESGN</sequence>
<evidence type="ECO:0000313" key="5">
    <source>
        <dbReference type="Proteomes" id="UP000215914"/>
    </source>
</evidence>
<dbReference type="Proteomes" id="UP000215914">
    <property type="component" value="Chromosome 6"/>
</dbReference>
<evidence type="ECO:0000256" key="1">
    <source>
        <dbReference type="SAM" id="MobiDB-lite"/>
    </source>
</evidence>
<name>A0A251UKH2_HELAN</name>
<protein>
    <recommendedName>
        <fullName evidence="2">LTI65/LTI78 PGEED repeat domain-containing protein</fullName>
    </recommendedName>
</protein>
<dbReference type="Gramene" id="mRNA:HanXRQr2_Chr13g0575891">
    <property type="protein sequence ID" value="mRNA:HanXRQr2_Chr13g0575891"/>
    <property type="gene ID" value="HanXRQr2_Chr13g0575891"/>
</dbReference>
<dbReference type="OrthoDB" id="1931597at2759"/>
<organism evidence="4 5">
    <name type="scientific">Helianthus annuus</name>
    <name type="common">Common sunflower</name>
    <dbReference type="NCBI Taxonomy" id="4232"/>
    <lineage>
        <taxon>Eukaryota</taxon>
        <taxon>Viridiplantae</taxon>
        <taxon>Streptophyta</taxon>
        <taxon>Embryophyta</taxon>
        <taxon>Tracheophyta</taxon>
        <taxon>Spermatophyta</taxon>
        <taxon>Magnoliopsida</taxon>
        <taxon>eudicotyledons</taxon>
        <taxon>Gunneridae</taxon>
        <taxon>Pentapetalae</taxon>
        <taxon>asterids</taxon>
        <taxon>campanulids</taxon>
        <taxon>Asterales</taxon>
        <taxon>Asteraceae</taxon>
        <taxon>Asteroideae</taxon>
        <taxon>Heliantheae alliance</taxon>
        <taxon>Heliantheae</taxon>
        <taxon>Helianthus</taxon>
    </lineage>
</organism>
<feature type="compositionally biased region" description="Low complexity" evidence="1">
    <location>
        <begin position="300"/>
        <end position="310"/>
    </location>
</feature>
<evidence type="ECO:0000313" key="4">
    <source>
        <dbReference type="EMBL" id="OTG23553.1"/>
    </source>
</evidence>
<reference evidence="3 5" key="1">
    <citation type="journal article" date="2017" name="Nature">
        <title>The sunflower genome provides insights into oil metabolism, flowering and Asterid evolution.</title>
        <authorList>
            <person name="Badouin H."/>
            <person name="Gouzy J."/>
            <person name="Grassa C.J."/>
            <person name="Murat F."/>
            <person name="Staton S.E."/>
            <person name="Cottret L."/>
            <person name="Lelandais-Briere C."/>
            <person name="Owens G.L."/>
            <person name="Carrere S."/>
            <person name="Mayjonade B."/>
            <person name="Legrand L."/>
            <person name="Gill N."/>
            <person name="Kane N.C."/>
            <person name="Bowers J.E."/>
            <person name="Hubner S."/>
            <person name="Bellec A."/>
            <person name="Berard A."/>
            <person name="Berges H."/>
            <person name="Blanchet N."/>
            <person name="Boniface M.C."/>
            <person name="Brunel D."/>
            <person name="Catrice O."/>
            <person name="Chaidir N."/>
            <person name="Claudel C."/>
            <person name="Donnadieu C."/>
            <person name="Faraut T."/>
            <person name="Fievet G."/>
            <person name="Helmstetter N."/>
            <person name="King M."/>
            <person name="Knapp S.J."/>
            <person name="Lai Z."/>
            <person name="Le Paslier M.C."/>
            <person name="Lippi Y."/>
            <person name="Lorenzon L."/>
            <person name="Mandel J.R."/>
            <person name="Marage G."/>
            <person name="Marchand G."/>
            <person name="Marquand E."/>
            <person name="Bret-Mestries E."/>
            <person name="Morien E."/>
            <person name="Nambeesan S."/>
            <person name="Nguyen T."/>
            <person name="Pegot-Espagnet P."/>
            <person name="Pouilly N."/>
            <person name="Raftis F."/>
            <person name="Sallet E."/>
            <person name="Schiex T."/>
            <person name="Thomas J."/>
            <person name="Vandecasteele C."/>
            <person name="Vares D."/>
            <person name="Vear F."/>
            <person name="Vautrin S."/>
            <person name="Crespi M."/>
            <person name="Mangin B."/>
            <person name="Burke J.M."/>
            <person name="Salse J."/>
            <person name="Munos S."/>
            <person name="Vincourt P."/>
            <person name="Rieseberg L.H."/>
            <person name="Langlade N.B."/>
        </authorList>
    </citation>
    <scope>NUCLEOTIDE SEQUENCE [LARGE SCALE GENOMIC DNA]</scope>
    <source>
        <strain evidence="5">cv. SF193</strain>
        <tissue evidence="3">Leaves</tissue>
    </source>
</reference>
<dbReference type="PANTHER" id="PTHR33836:SF21">
    <property type="entry name" value="LOW-TEMPERATURE-INDUCED 65 KDA PROTEIN"/>
    <property type="match status" value="1"/>
</dbReference>
<dbReference type="GO" id="GO:0006950">
    <property type="term" value="P:response to stress"/>
    <property type="evidence" value="ECO:0000318"/>
    <property type="project" value="GO_Central"/>
</dbReference>
<dbReference type="AlphaFoldDB" id="A0A251UKH2"/>
<feature type="domain" description="LTI65/LTI78 PGEED repeat" evidence="2">
    <location>
        <begin position="360"/>
        <end position="383"/>
    </location>
</feature>
<dbReference type="InParanoid" id="A0A251UKH2"/>
<reference evidence="4" key="2">
    <citation type="submission" date="2017-02" db="EMBL/GenBank/DDBJ databases">
        <title>Sunflower complete genome.</title>
        <authorList>
            <person name="Langlade N."/>
            <person name="Munos S."/>
        </authorList>
    </citation>
    <scope>NUCLEOTIDE SEQUENCE [LARGE SCALE GENOMIC DNA]</scope>
    <source>
        <tissue evidence="4">Leaves</tissue>
    </source>
</reference>
<proteinExistence type="predicted"/>
<dbReference type="InterPro" id="IPR057059">
    <property type="entry name" value="LTI65/LTI78_PGEED"/>
</dbReference>
<evidence type="ECO:0000313" key="3">
    <source>
        <dbReference type="EMBL" id="KAF5772353.1"/>
    </source>
</evidence>
<feature type="compositionally biased region" description="Basic and acidic residues" evidence="1">
    <location>
        <begin position="210"/>
        <end position="230"/>
    </location>
</feature>
<evidence type="ECO:0000259" key="2">
    <source>
        <dbReference type="Pfam" id="PF23399"/>
    </source>
</evidence>
<keyword evidence="5" id="KW-1185">Reference proteome</keyword>
<dbReference type="Pfam" id="PF23399">
    <property type="entry name" value="LTI65_PGEED"/>
    <property type="match status" value="1"/>
</dbReference>
<dbReference type="STRING" id="4232.A0A251UKH2"/>
<feature type="compositionally biased region" description="Basic and acidic residues" evidence="1">
    <location>
        <begin position="154"/>
        <end position="168"/>
    </location>
</feature>
<feature type="region of interest" description="Disordered" evidence="1">
    <location>
        <begin position="141"/>
        <end position="188"/>
    </location>
</feature>
<dbReference type="PANTHER" id="PTHR33836">
    <property type="entry name" value="LOW-TEMPERATURE-INDUCED 65 KDA PROTEIN-RELATED"/>
    <property type="match status" value="1"/>
</dbReference>
<feature type="region of interest" description="Disordered" evidence="1">
    <location>
        <begin position="291"/>
        <end position="310"/>
    </location>
</feature>
<dbReference type="EMBL" id="MNCJ02000328">
    <property type="protein sequence ID" value="KAF5772353.1"/>
    <property type="molecule type" value="Genomic_DNA"/>
</dbReference>
<feature type="region of interest" description="Disordered" evidence="1">
    <location>
        <begin position="210"/>
        <end position="266"/>
    </location>
</feature>
<feature type="compositionally biased region" description="Polar residues" evidence="1">
    <location>
        <begin position="254"/>
        <end position="266"/>
    </location>
</feature>